<reference evidence="2 3" key="1">
    <citation type="submission" date="2020-09" db="EMBL/GenBank/DDBJ databases">
        <title>Actinomycete isolated from the Camponotus japonicus Mayr.</title>
        <authorList>
            <person name="Gong X."/>
        </authorList>
    </citation>
    <scope>NUCLEOTIDE SEQUENCE [LARGE SCALE GENOMIC DNA]</scope>
    <source>
        <strain evidence="2 3">2C-HV3</strain>
    </source>
</reference>
<evidence type="ECO:0000256" key="1">
    <source>
        <dbReference type="SAM" id="Phobius"/>
    </source>
</evidence>
<keyword evidence="1" id="KW-1133">Transmembrane helix</keyword>
<evidence type="ECO:0000313" key="2">
    <source>
        <dbReference type="EMBL" id="MBD3142028.1"/>
    </source>
</evidence>
<keyword evidence="1" id="KW-0472">Membrane</keyword>
<proteinExistence type="predicted"/>
<protein>
    <submittedName>
        <fullName evidence="2">ABC transporter permease subunit</fullName>
    </submittedName>
</protein>
<organism evidence="2 3">
    <name type="scientific">Microbispora bryophytorum subsp. camponoti</name>
    <dbReference type="NCBI Taxonomy" id="1677852"/>
    <lineage>
        <taxon>Bacteria</taxon>
        <taxon>Bacillati</taxon>
        <taxon>Actinomycetota</taxon>
        <taxon>Actinomycetes</taxon>
        <taxon>Streptosporangiales</taxon>
        <taxon>Streptosporangiaceae</taxon>
        <taxon>Microbispora</taxon>
    </lineage>
</organism>
<sequence>MPTLVRKTLGEYRRALIGWTVGLCAFLGMYISIYASMMRQDPETFAAQAIAKYPGALRDLMGGMSDIATGRGYLQAIAYQLLGPLLFTMCAAILGNRAIAGPEEAKTLELTLTLPIDRRRLLLERWAALALGLLAVTLVTLALVAGASSAAHMEVPFGGILAAHTGLFLLVLFFGTLTLCVGAAFGRKQVALAVVGVWGVAGYIVETMGRSIDAISWLRWLSPVHYYLDGRPLYQGWPYGDYLVLLGATAVLLMTALLAFERRDVGV</sequence>
<dbReference type="Pfam" id="PF12679">
    <property type="entry name" value="ABC2_membrane_2"/>
    <property type="match status" value="1"/>
</dbReference>
<dbReference type="EMBL" id="JACXRZ010000002">
    <property type="protein sequence ID" value="MBD3142028.1"/>
    <property type="molecule type" value="Genomic_DNA"/>
</dbReference>
<accession>A0ABR8L0L8</accession>
<gene>
    <name evidence="2" type="ORF">IEQ31_02340</name>
</gene>
<feature type="transmembrane region" description="Helical" evidence="1">
    <location>
        <begin position="16"/>
        <end position="35"/>
    </location>
</feature>
<feature type="transmembrane region" description="Helical" evidence="1">
    <location>
        <begin position="126"/>
        <end position="148"/>
    </location>
</feature>
<name>A0ABR8L0L8_9ACTN</name>
<dbReference type="PANTHER" id="PTHR37305:SF1">
    <property type="entry name" value="MEMBRANE PROTEIN"/>
    <property type="match status" value="1"/>
</dbReference>
<feature type="transmembrane region" description="Helical" evidence="1">
    <location>
        <begin position="242"/>
        <end position="260"/>
    </location>
</feature>
<keyword evidence="3" id="KW-1185">Reference proteome</keyword>
<evidence type="ECO:0000313" key="3">
    <source>
        <dbReference type="Proteomes" id="UP000653231"/>
    </source>
</evidence>
<comment type="caution">
    <text evidence="2">The sequence shown here is derived from an EMBL/GenBank/DDBJ whole genome shotgun (WGS) entry which is preliminary data.</text>
</comment>
<feature type="transmembrane region" description="Helical" evidence="1">
    <location>
        <begin position="160"/>
        <end position="183"/>
    </location>
</feature>
<keyword evidence="1" id="KW-0812">Transmembrane</keyword>
<dbReference type="RefSeq" id="WP_191049854.1">
    <property type="nucleotide sequence ID" value="NZ_JACXRZ010000002.1"/>
</dbReference>
<feature type="transmembrane region" description="Helical" evidence="1">
    <location>
        <begin position="190"/>
        <end position="212"/>
    </location>
</feature>
<dbReference type="PANTHER" id="PTHR37305">
    <property type="entry name" value="INTEGRAL MEMBRANE PROTEIN-RELATED"/>
    <property type="match status" value="1"/>
</dbReference>
<dbReference type="Proteomes" id="UP000653231">
    <property type="component" value="Unassembled WGS sequence"/>
</dbReference>